<feature type="transmembrane region" description="Helical" evidence="1">
    <location>
        <begin position="68"/>
        <end position="87"/>
    </location>
</feature>
<evidence type="ECO:0000256" key="1">
    <source>
        <dbReference type="SAM" id="Phobius"/>
    </source>
</evidence>
<dbReference type="Proteomes" id="UP001431131">
    <property type="component" value="Unassembled WGS sequence"/>
</dbReference>
<organism evidence="2 3">
    <name type="scientific">Fredinandcohnia quinoae</name>
    <dbReference type="NCBI Taxonomy" id="2918902"/>
    <lineage>
        <taxon>Bacteria</taxon>
        <taxon>Bacillati</taxon>
        <taxon>Bacillota</taxon>
        <taxon>Bacilli</taxon>
        <taxon>Bacillales</taxon>
        <taxon>Bacillaceae</taxon>
        <taxon>Fredinandcohnia</taxon>
    </lineage>
</organism>
<dbReference type="RefSeq" id="WP_240257119.1">
    <property type="nucleotide sequence ID" value="NZ_JAKTTI010000035.1"/>
</dbReference>
<feature type="transmembrane region" description="Helical" evidence="1">
    <location>
        <begin position="99"/>
        <end position="115"/>
    </location>
</feature>
<dbReference type="InterPro" id="IPR048147">
    <property type="entry name" value="CBO0543-like"/>
</dbReference>
<accession>A0AAW5E8D9</accession>
<keyword evidence="1" id="KW-1133">Transmembrane helix</keyword>
<protein>
    <submittedName>
        <fullName evidence="2">Uncharacterized protein</fullName>
    </submittedName>
</protein>
<comment type="caution">
    <text evidence="2">The sequence shown here is derived from an EMBL/GenBank/DDBJ whole genome shotgun (WGS) entry which is preliminary data.</text>
</comment>
<sequence length="156" mass="18990">MNKEIIILVSLWLIAIFCLLTFIPKANRRLAQITFLFAQTFSWIYEYFQVRHELIEFPFREFKNATMMSFSLHFVIFPTFAVFFILLYPTKKNFKWITIYYLLYGSTLPSLVFILEKYTSLIHYKNWNFIFAYIVNLIALYIVKKFVFWFNKGIVY</sequence>
<reference evidence="2" key="1">
    <citation type="submission" date="2022-02" db="EMBL/GenBank/DDBJ databases">
        <title>Fredinandcohnia quinoae sp. nov. isolated from Chenopodium quinoa seeds.</title>
        <authorList>
            <person name="Saati-Santamaria Z."/>
            <person name="Flores-Felix J.D."/>
            <person name="Igual J.M."/>
            <person name="Velazquez E."/>
            <person name="Garcia-Fraile P."/>
            <person name="Martinez-Molina E."/>
        </authorList>
    </citation>
    <scope>NUCLEOTIDE SEQUENCE</scope>
    <source>
        <strain evidence="2">SECRCQ15</strain>
    </source>
</reference>
<feature type="transmembrane region" description="Helical" evidence="1">
    <location>
        <begin position="6"/>
        <end position="23"/>
    </location>
</feature>
<keyword evidence="1" id="KW-0812">Transmembrane</keyword>
<gene>
    <name evidence="2" type="ORF">MJG50_17840</name>
</gene>
<dbReference type="AlphaFoldDB" id="A0AAW5E8D9"/>
<dbReference type="EMBL" id="JAKTTI010000035">
    <property type="protein sequence ID" value="MCH1627199.1"/>
    <property type="molecule type" value="Genomic_DNA"/>
</dbReference>
<dbReference type="NCBIfam" id="NF041644">
    <property type="entry name" value="CBO0543_fam"/>
    <property type="match status" value="1"/>
</dbReference>
<keyword evidence="3" id="KW-1185">Reference proteome</keyword>
<evidence type="ECO:0000313" key="2">
    <source>
        <dbReference type="EMBL" id="MCH1627199.1"/>
    </source>
</evidence>
<evidence type="ECO:0000313" key="3">
    <source>
        <dbReference type="Proteomes" id="UP001431131"/>
    </source>
</evidence>
<proteinExistence type="predicted"/>
<name>A0AAW5E8D9_9BACI</name>
<feature type="transmembrane region" description="Helical" evidence="1">
    <location>
        <begin position="127"/>
        <end position="143"/>
    </location>
</feature>
<keyword evidence="1" id="KW-0472">Membrane</keyword>